<name>A0ABY9X900_9BACT</name>
<feature type="compositionally biased region" description="Basic and acidic residues" evidence="1">
    <location>
        <begin position="19"/>
        <end position="28"/>
    </location>
</feature>
<organism evidence="2 3">
    <name type="scientific">Archangium minus</name>
    <dbReference type="NCBI Taxonomy" id="83450"/>
    <lineage>
        <taxon>Bacteria</taxon>
        <taxon>Pseudomonadati</taxon>
        <taxon>Myxococcota</taxon>
        <taxon>Myxococcia</taxon>
        <taxon>Myxococcales</taxon>
        <taxon>Cystobacterineae</taxon>
        <taxon>Archangiaceae</taxon>
        <taxon>Archangium</taxon>
    </lineage>
</organism>
<dbReference type="Proteomes" id="UP001611383">
    <property type="component" value="Chromosome"/>
</dbReference>
<protein>
    <submittedName>
        <fullName evidence="2">Uncharacterized protein</fullName>
    </submittedName>
</protein>
<dbReference type="RefSeq" id="WP_395812180.1">
    <property type="nucleotide sequence ID" value="NZ_CP043494.1"/>
</dbReference>
<evidence type="ECO:0000313" key="3">
    <source>
        <dbReference type="Proteomes" id="UP001611383"/>
    </source>
</evidence>
<proteinExistence type="predicted"/>
<reference evidence="2 3" key="1">
    <citation type="submission" date="2019-08" db="EMBL/GenBank/DDBJ databases">
        <title>Archangium and Cystobacter genomes.</title>
        <authorList>
            <person name="Chen I.-C.K."/>
            <person name="Wielgoss S."/>
        </authorList>
    </citation>
    <scope>NUCLEOTIDE SEQUENCE [LARGE SCALE GENOMIC DNA]</scope>
    <source>
        <strain evidence="2 3">Cbm 6</strain>
    </source>
</reference>
<evidence type="ECO:0000313" key="2">
    <source>
        <dbReference type="EMBL" id="WNG51876.1"/>
    </source>
</evidence>
<keyword evidence="3" id="KW-1185">Reference proteome</keyword>
<sequence>MTGEPVASPPFLGRARGQLRGEGHARGRDERRVFARGRVARGGDVNAIPDVAHHLSIQLDAFRTTLGAPVKMYVDWVKLYQR</sequence>
<feature type="region of interest" description="Disordered" evidence="1">
    <location>
        <begin position="1"/>
        <end position="28"/>
    </location>
</feature>
<dbReference type="EMBL" id="CP043494">
    <property type="protein sequence ID" value="WNG51876.1"/>
    <property type="molecule type" value="Genomic_DNA"/>
</dbReference>
<gene>
    <name evidence="2" type="ORF">F0U60_53040</name>
</gene>
<evidence type="ECO:0000256" key="1">
    <source>
        <dbReference type="SAM" id="MobiDB-lite"/>
    </source>
</evidence>
<accession>A0ABY9X900</accession>